<proteinExistence type="predicted"/>
<evidence type="ECO:0000313" key="2">
    <source>
        <dbReference type="Proteomes" id="UP001457282"/>
    </source>
</evidence>
<dbReference type="EMBL" id="JBEDUW010000004">
    <property type="protein sequence ID" value="KAK9934506.1"/>
    <property type="molecule type" value="Genomic_DNA"/>
</dbReference>
<reference evidence="1 2" key="1">
    <citation type="journal article" date="2023" name="G3 (Bethesda)">
        <title>A chromosome-length genome assembly and annotation of blackberry (Rubus argutus, cv. 'Hillquist').</title>
        <authorList>
            <person name="Bruna T."/>
            <person name="Aryal R."/>
            <person name="Dudchenko O."/>
            <person name="Sargent D.J."/>
            <person name="Mead D."/>
            <person name="Buti M."/>
            <person name="Cavallini A."/>
            <person name="Hytonen T."/>
            <person name="Andres J."/>
            <person name="Pham M."/>
            <person name="Weisz D."/>
            <person name="Mascagni F."/>
            <person name="Usai G."/>
            <person name="Natali L."/>
            <person name="Bassil N."/>
            <person name="Fernandez G.E."/>
            <person name="Lomsadze A."/>
            <person name="Armour M."/>
            <person name="Olukolu B."/>
            <person name="Poorten T."/>
            <person name="Britton C."/>
            <person name="Davik J."/>
            <person name="Ashrafi H."/>
            <person name="Aiden E.L."/>
            <person name="Borodovsky M."/>
            <person name="Worthington M."/>
        </authorList>
    </citation>
    <scope>NUCLEOTIDE SEQUENCE [LARGE SCALE GENOMIC DNA]</scope>
    <source>
        <strain evidence="1">PI 553951</strain>
    </source>
</reference>
<organism evidence="1 2">
    <name type="scientific">Rubus argutus</name>
    <name type="common">Southern blackberry</name>
    <dbReference type="NCBI Taxonomy" id="59490"/>
    <lineage>
        <taxon>Eukaryota</taxon>
        <taxon>Viridiplantae</taxon>
        <taxon>Streptophyta</taxon>
        <taxon>Embryophyta</taxon>
        <taxon>Tracheophyta</taxon>
        <taxon>Spermatophyta</taxon>
        <taxon>Magnoliopsida</taxon>
        <taxon>eudicotyledons</taxon>
        <taxon>Gunneridae</taxon>
        <taxon>Pentapetalae</taxon>
        <taxon>rosids</taxon>
        <taxon>fabids</taxon>
        <taxon>Rosales</taxon>
        <taxon>Rosaceae</taxon>
        <taxon>Rosoideae</taxon>
        <taxon>Rosoideae incertae sedis</taxon>
        <taxon>Rubus</taxon>
    </lineage>
</organism>
<accession>A0AAW1XE81</accession>
<sequence>MKALYHVLPMQYVSVAKLHNKLGGEENQNTVRKLIDKMAQDGFVELEGNRRLGKRVLHSDITKKKAY</sequence>
<dbReference type="PANTHER" id="PTHR48225:SF7">
    <property type="entry name" value="MEIOSIS-SPECIFIC PROTEIN HOP1"/>
    <property type="match status" value="1"/>
</dbReference>
<dbReference type="Proteomes" id="UP001457282">
    <property type="component" value="Unassembled WGS sequence"/>
</dbReference>
<dbReference type="SUPFAM" id="SSF46785">
    <property type="entry name" value="Winged helix' DNA-binding domain"/>
    <property type="match status" value="1"/>
</dbReference>
<evidence type="ECO:0000313" key="1">
    <source>
        <dbReference type="EMBL" id="KAK9934506.1"/>
    </source>
</evidence>
<keyword evidence="2" id="KW-1185">Reference proteome</keyword>
<protein>
    <submittedName>
        <fullName evidence="1">Uncharacterized protein</fullName>
    </submittedName>
</protein>
<dbReference type="InterPro" id="IPR036390">
    <property type="entry name" value="WH_DNA-bd_sf"/>
</dbReference>
<name>A0AAW1XE81_RUBAR</name>
<dbReference type="AlphaFoldDB" id="A0AAW1XE81"/>
<gene>
    <name evidence="1" type="ORF">M0R45_021647</name>
</gene>
<dbReference type="PANTHER" id="PTHR48225">
    <property type="entry name" value="HORMA DOMAIN-CONTAINING PROTEIN 1"/>
    <property type="match status" value="1"/>
</dbReference>
<dbReference type="InterPro" id="IPR051294">
    <property type="entry name" value="HORMA_MeioticProgression"/>
</dbReference>
<comment type="caution">
    <text evidence="1">The sequence shown here is derived from an EMBL/GenBank/DDBJ whole genome shotgun (WGS) entry which is preliminary data.</text>
</comment>